<organism evidence="3 4">
    <name type="scientific">Halomonas salipaludis</name>
    <dbReference type="NCBI Taxonomy" id="2032625"/>
    <lineage>
        <taxon>Bacteria</taxon>
        <taxon>Pseudomonadati</taxon>
        <taxon>Pseudomonadota</taxon>
        <taxon>Gammaproteobacteria</taxon>
        <taxon>Oceanospirillales</taxon>
        <taxon>Halomonadaceae</taxon>
        <taxon>Halomonas</taxon>
    </lineage>
</organism>
<comment type="caution">
    <text evidence="3">The sequence shown here is derived from an EMBL/GenBank/DDBJ whole genome shotgun (WGS) entry which is preliminary data.</text>
</comment>
<name>A0A2A2EWD3_9GAMM</name>
<dbReference type="PANTHER" id="PTHR13847:SF289">
    <property type="entry name" value="GLYCINE OXIDASE"/>
    <property type="match status" value="1"/>
</dbReference>
<keyword evidence="4" id="KW-1185">Reference proteome</keyword>
<accession>A0A2A2EWD3</accession>
<gene>
    <name evidence="3" type="ORF">CK498_12065</name>
</gene>
<dbReference type="PANTHER" id="PTHR13847">
    <property type="entry name" value="SARCOSINE DEHYDROGENASE-RELATED"/>
    <property type="match status" value="1"/>
</dbReference>
<dbReference type="SUPFAM" id="SSF51905">
    <property type="entry name" value="FAD/NAD(P)-binding domain"/>
    <property type="match status" value="1"/>
</dbReference>
<keyword evidence="1" id="KW-0560">Oxidoreductase</keyword>
<dbReference type="RefSeq" id="WP_095621104.1">
    <property type="nucleotide sequence ID" value="NZ_NSKB01000004.1"/>
</dbReference>
<dbReference type="InterPro" id="IPR006076">
    <property type="entry name" value="FAD-dep_OxRdtase"/>
</dbReference>
<evidence type="ECO:0000259" key="2">
    <source>
        <dbReference type="Pfam" id="PF01266"/>
    </source>
</evidence>
<evidence type="ECO:0000313" key="4">
    <source>
        <dbReference type="Proteomes" id="UP000217771"/>
    </source>
</evidence>
<dbReference type="Pfam" id="PF01266">
    <property type="entry name" value="DAO"/>
    <property type="match status" value="1"/>
</dbReference>
<protein>
    <submittedName>
        <fullName evidence="3">FAD-dependent oxidoreductase</fullName>
    </submittedName>
</protein>
<sequence length="441" mass="47305">MTQAYPNATTSIQTRTQSGTGVDDADIAVVGAGVIGTACAIELARQGYRVRVVDRDVPGMGASFGNAGHMATEQVFPIADASLLMRIPGMLMDPTGPLRLDWRYLPRSIPWLMRVLWNLRASPYLASVAGIRALNEASLAAWKRLLTSIDKPWLLKHEGSLLVHESDATAGELAQAMARFSGQGVACESLGGERVRQLAPSLSERICGGLFFPETGHVIDPHQVVEELAGAAETLGVRFTRAEVMAGQASDGGVRLQTSSGVLDVPRVLIAAGAHSASLVASLTGVRVPLDTERGYHLMLPREGDRLPMAVTSLERRFIMTPLAGGLRLAGTVEFAGLKRPAFMERAWRLRALADGLFSEPLDEAEATPWMGFRPSLPDSLPIIDRTGPEGRVWLAFGHHHLGLTQAAVTARLIGQFASSDQDGVAPGLPPLSPYRLSRFT</sequence>
<dbReference type="EMBL" id="NSKB01000004">
    <property type="protein sequence ID" value="PAU76715.1"/>
    <property type="molecule type" value="Genomic_DNA"/>
</dbReference>
<feature type="domain" description="FAD dependent oxidoreductase" evidence="2">
    <location>
        <begin position="26"/>
        <end position="415"/>
    </location>
</feature>
<reference evidence="3 4" key="1">
    <citation type="submission" date="2017-08" db="EMBL/GenBank/DDBJ databases">
        <title>Halomonas alkalisoli sp. nov., isolated from saline alkaline soil.</title>
        <authorList>
            <person name="Wang D."/>
            <person name="Zhang G."/>
        </authorList>
    </citation>
    <scope>NUCLEOTIDE SEQUENCE [LARGE SCALE GENOMIC DNA]</scope>
    <source>
        <strain evidence="3 4">WRN001</strain>
    </source>
</reference>
<evidence type="ECO:0000313" key="3">
    <source>
        <dbReference type="EMBL" id="PAU76715.1"/>
    </source>
</evidence>
<dbReference type="Proteomes" id="UP000217771">
    <property type="component" value="Unassembled WGS sequence"/>
</dbReference>
<dbReference type="GO" id="GO:0005737">
    <property type="term" value="C:cytoplasm"/>
    <property type="evidence" value="ECO:0007669"/>
    <property type="project" value="TreeGrafter"/>
</dbReference>
<evidence type="ECO:0000256" key="1">
    <source>
        <dbReference type="ARBA" id="ARBA00023002"/>
    </source>
</evidence>
<proteinExistence type="predicted"/>
<dbReference type="OrthoDB" id="9805337at2"/>
<dbReference type="SUPFAM" id="SSF54373">
    <property type="entry name" value="FAD-linked reductases, C-terminal domain"/>
    <property type="match status" value="1"/>
</dbReference>
<dbReference type="AlphaFoldDB" id="A0A2A2EWD3"/>
<dbReference type="Gene3D" id="3.50.50.60">
    <property type="entry name" value="FAD/NAD(P)-binding domain"/>
    <property type="match status" value="2"/>
</dbReference>
<dbReference type="Gene3D" id="3.30.9.10">
    <property type="entry name" value="D-Amino Acid Oxidase, subunit A, domain 2"/>
    <property type="match status" value="1"/>
</dbReference>
<dbReference type="GO" id="GO:0016491">
    <property type="term" value="F:oxidoreductase activity"/>
    <property type="evidence" value="ECO:0007669"/>
    <property type="project" value="UniProtKB-KW"/>
</dbReference>
<dbReference type="InterPro" id="IPR036188">
    <property type="entry name" value="FAD/NAD-bd_sf"/>
</dbReference>